<evidence type="ECO:0000256" key="4">
    <source>
        <dbReference type="ARBA" id="ARBA00022827"/>
    </source>
</evidence>
<dbReference type="GO" id="GO:0050660">
    <property type="term" value="F:flavin adenine dinucleotide binding"/>
    <property type="evidence" value="ECO:0007669"/>
    <property type="project" value="InterPro"/>
</dbReference>
<dbReference type="GO" id="GO:0008115">
    <property type="term" value="F:sarcosine oxidase activity"/>
    <property type="evidence" value="ECO:0007669"/>
    <property type="project" value="TreeGrafter"/>
</dbReference>
<dbReference type="PANTHER" id="PTHR10961:SF46">
    <property type="entry name" value="PEROXISOMAL SARCOSINE OXIDASE"/>
    <property type="match status" value="1"/>
</dbReference>
<accession>A0AA40EPP4</accession>
<comment type="cofactor">
    <cofactor evidence="1">
        <name>FAD</name>
        <dbReference type="ChEBI" id="CHEBI:57692"/>
    </cofactor>
</comment>
<evidence type="ECO:0000256" key="2">
    <source>
        <dbReference type="ARBA" id="ARBA00010989"/>
    </source>
</evidence>
<name>A0AA40EPP4_9PEZI</name>
<evidence type="ECO:0000259" key="7">
    <source>
        <dbReference type="Pfam" id="PF01266"/>
    </source>
</evidence>
<comment type="similarity">
    <text evidence="2">Belongs to the MSOX/MTOX family.</text>
</comment>
<gene>
    <name evidence="8" type="ORF">B0T18DRAFT_430533</name>
</gene>
<dbReference type="Pfam" id="PF01266">
    <property type="entry name" value="DAO"/>
    <property type="match status" value="1"/>
</dbReference>
<reference evidence="8" key="1">
    <citation type="submission" date="2023-06" db="EMBL/GenBank/DDBJ databases">
        <title>Genome-scale phylogeny and comparative genomics of the fungal order Sordariales.</title>
        <authorList>
            <consortium name="Lawrence Berkeley National Laboratory"/>
            <person name="Hensen N."/>
            <person name="Bonometti L."/>
            <person name="Westerberg I."/>
            <person name="Brannstrom I.O."/>
            <person name="Guillou S."/>
            <person name="Cros-Aarteil S."/>
            <person name="Calhoun S."/>
            <person name="Haridas S."/>
            <person name="Kuo A."/>
            <person name="Mondo S."/>
            <person name="Pangilinan J."/>
            <person name="Riley R."/>
            <person name="LaButti K."/>
            <person name="Andreopoulos B."/>
            <person name="Lipzen A."/>
            <person name="Chen C."/>
            <person name="Yanf M."/>
            <person name="Daum C."/>
            <person name="Ng V."/>
            <person name="Clum A."/>
            <person name="Steindorff A."/>
            <person name="Ohm R."/>
            <person name="Martin F."/>
            <person name="Silar P."/>
            <person name="Natvig D."/>
            <person name="Lalanne C."/>
            <person name="Gautier V."/>
            <person name="Ament-velasquez S.L."/>
            <person name="Kruys A."/>
            <person name="Hutchinson M.I."/>
            <person name="Powell A.J."/>
            <person name="Barry K."/>
            <person name="Miller A.N."/>
            <person name="Grigoriev I.V."/>
            <person name="Debuchy R."/>
            <person name="Gladieux P."/>
            <person name="Thoren M.H."/>
            <person name="Johannesson H."/>
        </authorList>
    </citation>
    <scope>NUCLEOTIDE SEQUENCE</scope>
    <source>
        <strain evidence="8">SMH3187-1</strain>
    </source>
</reference>
<keyword evidence="9" id="KW-1185">Reference proteome</keyword>
<evidence type="ECO:0000313" key="9">
    <source>
        <dbReference type="Proteomes" id="UP001172155"/>
    </source>
</evidence>
<comment type="caution">
    <text evidence="8">The sequence shown here is derived from an EMBL/GenBank/DDBJ whole genome shotgun (WGS) entry which is preliminary data.</text>
</comment>
<dbReference type="EMBL" id="JAUKUD010000005">
    <property type="protein sequence ID" value="KAK0743200.1"/>
    <property type="molecule type" value="Genomic_DNA"/>
</dbReference>
<evidence type="ECO:0000256" key="1">
    <source>
        <dbReference type="ARBA" id="ARBA00001974"/>
    </source>
</evidence>
<sequence>MASSRPPPTSSPSLPPNSQPFSPPASILIVGSGLFGLTLAWSLARRDTFSQCSITVVDRADPSSPDVFPSPDAASVDTSRIIRADYADAAYAALCMEAQVHWRRQDKPTHLGAQGRYTETGLVVVAEQAPAPQREIVVDKSEMTGMDYARSSYDNVLSLAARHPEHIRSVRELPNAEAIRGRVGTGGSSGTWGYVNEGSGWANAGASTAWLFDRVKSTGRVTFVAGTVTSLEHDGATATGAQLAGGRTLSADLVVVAAGAWTGGLVDLSGQATATGQVLGYIDLTEAEQEHLGRMPVLLNLTTGLFIIPPTDRVLKIARHAYGYLNPVTGSSPLPCSPTAPAPQVVSQPLTHLTVPSLSIPKEGADDLRRAVCEMVPLPGLAERPFTKTRLCWYSDTPTGDFLIDYHPQWKGLFVATGDSGHAFKFLPVIGDKIADCIMGNCPAEFRTKWAWKPAAPVVITEDGSRGGKPGLILAEELAATH</sequence>
<dbReference type="AlphaFoldDB" id="A0AA40EPP4"/>
<dbReference type="SUPFAM" id="SSF51905">
    <property type="entry name" value="FAD/NAD(P)-binding domain"/>
    <property type="match status" value="1"/>
</dbReference>
<dbReference type="PANTHER" id="PTHR10961">
    <property type="entry name" value="PEROXISOMAL SARCOSINE OXIDASE"/>
    <property type="match status" value="1"/>
</dbReference>
<organism evidence="8 9">
    <name type="scientific">Schizothecium vesticola</name>
    <dbReference type="NCBI Taxonomy" id="314040"/>
    <lineage>
        <taxon>Eukaryota</taxon>
        <taxon>Fungi</taxon>
        <taxon>Dikarya</taxon>
        <taxon>Ascomycota</taxon>
        <taxon>Pezizomycotina</taxon>
        <taxon>Sordariomycetes</taxon>
        <taxon>Sordariomycetidae</taxon>
        <taxon>Sordariales</taxon>
        <taxon>Schizotheciaceae</taxon>
        <taxon>Schizothecium</taxon>
    </lineage>
</organism>
<evidence type="ECO:0000256" key="6">
    <source>
        <dbReference type="SAM" id="MobiDB-lite"/>
    </source>
</evidence>
<evidence type="ECO:0000313" key="8">
    <source>
        <dbReference type="EMBL" id="KAK0743200.1"/>
    </source>
</evidence>
<keyword evidence="4" id="KW-0274">FAD</keyword>
<dbReference type="InterPro" id="IPR006076">
    <property type="entry name" value="FAD-dep_OxRdtase"/>
</dbReference>
<keyword evidence="3" id="KW-0285">Flavoprotein</keyword>
<evidence type="ECO:0000256" key="5">
    <source>
        <dbReference type="ARBA" id="ARBA00023002"/>
    </source>
</evidence>
<dbReference type="Gene3D" id="3.30.9.10">
    <property type="entry name" value="D-Amino Acid Oxidase, subunit A, domain 2"/>
    <property type="match status" value="1"/>
</dbReference>
<evidence type="ECO:0000256" key="3">
    <source>
        <dbReference type="ARBA" id="ARBA00022630"/>
    </source>
</evidence>
<protein>
    <submittedName>
        <fullName evidence="8">FAD dependent oxidoreductase</fullName>
    </submittedName>
</protein>
<dbReference type="InterPro" id="IPR045170">
    <property type="entry name" value="MTOX"/>
</dbReference>
<feature type="region of interest" description="Disordered" evidence="6">
    <location>
        <begin position="1"/>
        <end position="20"/>
    </location>
</feature>
<dbReference type="GO" id="GO:0050031">
    <property type="term" value="F:L-pipecolate oxidase activity"/>
    <property type="evidence" value="ECO:0007669"/>
    <property type="project" value="TreeGrafter"/>
</dbReference>
<dbReference type="Proteomes" id="UP001172155">
    <property type="component" value="Unassembled WGS sequence"/>
</dbReference>
<dbReference type="InterPro" id="IPR036188">
    <property type="entry name" value="FAD/NAD-bd_sf"/>
</dbReference>
<proteinExistence type="inferred from homology"/>
<dbReference type="GO" id="GO:0004657">
    <property type="term" value="F:proline dehydrogenase activity"/>
    <property type="evidence" value="ECO:0007669"/>
    <property type="project" value="TreeGrafter"/>
</dbReference>
<feature type="domain" description="FAD dependent oxidoreductase" evidence="7">
    <location>
        <begin position="27"/>
        <end position="436"/>
    </location>
</feature>
<keyword evidence="5" id="KW-0560">Oxidoreductase</keyword>
<dbReference type="Gene3D" id="3.50.50.60">
    <property type="entry name" value="FAD/NAD(P)-binding domain"/>
    <property type="match status" value="1"/>
</dbReference>